<evidence type="ECO:0000313" key="2">
    <source>
        <dbReference type="EMBL" id="PXF40724.1"/>
    </source>
</evidence>
<protein>
    <submittedName>
        <fullName evidence="2">Meiotic nuclear division protein 1-like</fullName>
    </submittedName>
</protein>
<name>A0A2V3IF79_9FLOR</name>
<dbReference type="EMBL" id="NBIV01000263">
    <property type="protein sequence ID" value="PXF40724.1"/>
    <property type="molecule type" value="Genomic_DNA"/>
</dbReference>
<evidence type="ECO:0000313" key="3">
    <source>
        <dbReference type="Proteomes" id="UP000247409"/>
    </source>
</evidence>
<proteinExistence type="predicted"/>
<evidence type="ECO:0000259" key="1">
    <source>
        <dbReference type="Pfam" id="PF03962"/>
    </source>
</evidence>
<dbReference type="AlphaFoldDB" id="A0A2V3IF79"/>
<dbReference type="Proteomes" id="UP000247409">
    <property type="component" value="Unassembled WGS sequence"/>
</dbReference>
<dbReference type="InterPro" id="IPR040453">
    <property type="entry name" value="Mnd1_HTH"/>
</dbReference>
<dbReference type="STRING" id="448386.A0A2V3IF79"/>
<feature type="domain" description="Mnd1 HTH" evidence="1">
    <location>
        <begin position="16"/>
        <end position="52"/>
    </location>
</feature>
<comment type="caution">
    <text evidence="2">The sequence shown here is derived from an EMBL/GenBank/DDBJ whole genome shotgun (WGS) entry which is preliminary data.</text>
</comment>
<accession>A0A2V3IF79</accession>
<sequence length="59" mass="6878">MAPTKVLSFDEKRERLMELFTVTAKFFTLKELEKIAPNRKGLVDDNMVNTDKSRVQTVF</sequence>
<dbReference type="OrthoDB" id="273345at2759"/>
<dbReference type="Pfam" id="PF03962">
    <property type="entry name" value="Mnd1"/>
    <property type="match status" value="1"/>
</dbReference>
<gene>
    <name evidence="2" type="ORF">BWQ96_09557</name>
</gene>
<organism evidence="2 3">
    <name type="scientific">Gracilariopsis chorda</name>
    <dbReference type="NCBI Taxonomy" id="448386"/>
    <lineage>
        <taxon>Eukaryota</taxon>
        <taxon>Rhodophyta</taxon>
        <taxon>Florideophyceae</taxon>
        <taxon>Rhodymeniophycidae</taxon>
        <taxon>Gracilariales</taxon>
        <taxon>Gracilariaceae</taxon>
        <taxon>Gracilariopsis</taxon>
    </lineage>
</organism>
<reference evidence="2 3" key="1">
    <citation type="journal article" date="2018" name="Mol. Biol. Evol.">
        <title>Analysis of the draft genome of the red seaweed Gracilariopsis chorda provides insights into genome size evolution in Rhodophyta.</title>
        <authorList>
            <person name="Lee J."/>
            <person name="Yang E.C."/>
            <person name="Graf L."/>
            <person name="Yang J.H."/>
            <person name="Qiu H."/>
            <person name="Zel Zion U."/>
            <person name="Chan C.X."/>
            <person name="Stephens T.G."/>
            <person name="Weber A.P.M."/>
            <person name="Boo G.H."/>
            <person name="Boo S.M."/>
            <person name="Kim K.M."/>
            <person name="Shin Y."/>
            <person name="Jung M."/>
            <person name="Lee S.J."/>
            <person name="Yim H.S."/>
            <person name="Lee J.H."/>
            <person name="Bhattacharya D."/>
            <person name="Yoon H.S."/>
        </authorList>
    </citation>
    <scope>NUCLEOTIDE SEQUENCE [LARGE SCALE GENOMIC DNA]</scope>
    <source>
        <strain evidence="2 3">SKKU-2015</strain>
        <tissue evidence="2">Whole body</tissue>
    </source>
</reference>
<keyword evidence="3" id="KW-1185">Reference proteome</keyword>